<dbReference type="EMBL" id="JAWQEG010000220">
    <property type="protein sequence ID" value="KAK3893189.1"/>
    <property type="molecule type" value="Genomic_DNA"/>
</dbReference>
<evidence type="ECO:0000256" key="1">
    <source>
        <dbReference type="SAM" id="MobiDB-lite"/>
    </source>
</evidence>
<accession>A0AAE1GHK1</accession>
<evidence type="ECO:0000313" key="2">
    <source>
        <dbReference type="EMBL" id="KAK3893189.1"/>
    </source>
</evidence>
<gene>
    <name evidence="2" type="ORF">Pcinc_002991</name>
</gene>
<dbReference type="Proteomes" id="UP001286313">
    <property type="component" value="Unassembled WGS sequence"/>
</dbReference>
<organism evidence="2 3">
    <name type="scientific">Petrolisthes cinctipes</name>
    <name type="common">Flat porcelain crab</name>
    <dbReference type="NCBI Taxonomy" id="88211"/>
    <lineage>
        <taxon>Eukaryota</taxon>
        <taxon>Metazoa</taxon>
        <taxon>Ecdysozoa</taxon>
        <taxon>Arthropoda</taxon>
        <taxon>Crustacea</taxon>
        <taxon>Multicrustacea</taxon>
        <taxon>Malacostraca</taxon>
        <taxon>Eumalacostraca</taxon>
        <taxon>Eucarida</taxon>
        <taxon>Decapoda</taxon>
        <taxon>Pleocyemata</taxon>
        <taxon>Anomura</taxon>
        <taxon>Galatheoidea</taxon>
        <taxon>Porcellanidae</taxon>
        <taxon>Petrolisthes</taxon>
    </lineage>
</organism>
<name>A0AAE1GHK1_PETCI</name>
<protein>
    <submittedName>
        <fullName evidence="2">Uncharacterized protein</fullName>
    </submittedName>
</protein>
<comment type="caution">
    <text evidence="2">The sequence shown here is derived from an EMBL/GenBank/DDBJ whole genome shotgun (WGS) entry which is preliminary data.</text>
</comment>
<proteinExistence type="predicted"/>
<keyword evidence="3" id="KW-1185">Reference proteome</keyword>
<dbReference type="AlphaFoldDB" id="A0AAE1GHK1"/>
<evidence type="ECO:0000313" key="3">
    <source>
        <dbReference type="Proteomes" id="UP001286313"/>
    </source>
</evidence>
<sequence length="83" mass="9758">MPRKRQPSLGRLTPAARRKRRQREDETEEEQTARQEAVRQQQSVSRSLETEQERRESVCILLVESHQNACTSSPRCLTIFYCP</sequence>
<reference evidence="2" key="1">
    <citation type="submission" date="2023-10" db="EMBL/GenBank/DDBJ databases">
        <title>Genome assemblies of two species of porcelain crab, Petrolisthes cinctipes and Petrolisthes manimaculis (Anomura: Porcellanidae).</title>
        <authorList>
            <person name="Angst P."/>
        </authorList>
    </citation>
    <scope>NUCLEOTIDE SEQUENCE</scope>
    <source>
        <strain evidence="2">PB745_01</strain>
        <tissue evidence="2">Gill</tissue>
    </source>
</reference>
<feature type="region of interest" description="Disordered" evidence="1">
    <location>
        <begin position="1"/>
        <end position="52"/>
    </location>
</feature>